<name>A0A975SY66_9ACTN</name>
<dbReference type="AlphaFoldDB" id="A0A975SY66"/>
<gene>
    <name evidence="2" type="ORF">KRR39_19525</name>
</gene>
<proteinExistence type="predicted"/>
<protein>
    <recommendedName>
        <fullName evidence="1">Peptidase C45 hydrolase domain-containing protein</fullName>
    </recommendedName>
</protein>
<dbReference type="InterPro" id="IPR005079">
    <property type="entry name" value="Peptidase_C45_hydrolase"/>
</dbReference>
<dbReference type="PANTHER" id="PTHR34180:SF1">
    <property type="entry name" value="BETA-ALANYL-DOPAMINE_CARCININE HYDROLASE"/>
    <property type="match status" value="1"/>
</dbReference>
<sequence length="359" mass="37913">MSTTTFTSSVLAPHARGVELGRRFAGEIADTVARYRTLCETRARGPFDVDLWAARAWTTIQRVAPGHADEIAGIAEGAGLPVEAVASINARTEILVAANPTGQTECSTVIALPPGRPPVAVQTWDWYDAMSDGWFTWTIPFPDGRVVQTVTEFGMLAKIGVNDRGVGVMLNMLHHANDAGAVAGGEIGHPVHLLSRAILDDAASVDEAVAIASAPPTTASTSLTVVDDRGGAVTIELFPGGPGLRLAEDGVLVRTNHFVSEAGRDGCLAGTIGISTELRRDHLVAAFAERLPQSTQDVYDAMTHHLADGGVCRHPLTDTDPVLWHRTLATVGIDAAARTLDVHENGPCGHRLAPVEQTV</sequence>
<dbReference type="KEGG" id="nps:KRR39_19525"/>
<reference evidence="2" key="1">
    <citation type="submission" date="2021-06" db="EMBL/GenBank/DDBJ databases">
        <title>Complete genome sequence of Nocardioides sp. G188.</title>
        <authorList>
            <person name="Im W.-T."/>
        </authorList>
    </citation>
    <scope>NUCLEOTIDE SEQUENCE</scope>
    <source>
        <strain evidence="2">G188</strain>
    </source>
</reference>
<dbReference type="RefSeq" id="WP_216939101.1">
    <property type="nucleotide sequence ID" value="NZ_CP077062.1"/>
</dbReference>
<dbReference type="Proteomes" id="UP000683575">
    <property type="component" value="Chromosome"/>
</dbReference>
<accession>A0A975SY66</accession>
<dbReference type="InterPro" id="IPR047801">
    <property type="entry name" value="Peptidase_C45"/>
</dbReference>
<dbReference type="EMBL" id="CP077062">
    <property type="protein sequence ID" value="QWZ07590.1"/>
    <property type="molecule type" value="Genomic_DNA"/>
</dbReference>
<evidence type="ECO:0000259" key="1">
    <source>
        <dbReference type="Pfam" id="PF03417"/>
    </source>
</evidence>
<keyword evidence="3" id="KW-1185">Reference proteome</keyword>
<dbReference type="NCBIfam" id="NF040521">
    <property type="entry name" value="C45_proenzyme"/>
    <property type="match status" value="1"/>
</dbReference>
<dbReference type="PANTHER" id="PTHR34180">
    <property type="entry name" value="PEPTIDASE C45"/>
    <property type="match status" value="1"/>
</dbReference>
<evidence type="ECO:0000313" key="2">
    <source>
        <dbReference type="EMBL" id="QWZ07590.1"/>
    </source>
</evidence>
<organism evidence="2 3">
    <name type="scientific">Nocardioides panacis</name>
    <dbReference type="NCBI Taxonomy" id="2849501"/>
    <lineage>
        <taxon>Bacteria</taxon>
        <taxon>Bacillati</taxon>
        <taxon>Actinomycetota</taxon>
        <taxon>Actinomycetes</taxon>
        <taxon>Propionibacteriales</taxon>
        <taxon>Nocardioidaceae</taxon>
        <taxon>Nocardioides</taxon>
    </lineage>
</organism>
<dbReference type="Pfam" id="PF03417">
    <property type="entry name" value="AAT"/>
    <property type="match status" value="1"/>
</dbReference>
<dbReference type="InterPro" id="IPR047794">
    <property type="entry name" value="C45_proenzyme-like"/>
</dbReference>
<evidence type="ECO:0000313" key="3">
    <source>
        <dbReference type="Proteomes" id="UP000683575"/>
    </source>
</evidence>
<feature type="domain" description="Peptidase C45 hydrolase" evidence="1">
    <location>
        <begin position="120"/>
        <end position="343"/>
    </location>
</feature>